<proteinExistence type="inferred from homology"/>
<dbReference type="STRING" id="1122149.FD44_GL001771"/>
<comment type="similarity">
    <text evidence="1">Belongs to the SMC family. SbcC subfamily.</text>
</comment>
<gene>
    <name evidence="6" type="ORF">C5L31_000206</name>
</gene>
<feature type="coiled-coil region" evidence="4">
    <location>
        <begin position="250"/>
        <end position="307"/>
    </location>
</feature>
<keyword evidence="4" id="KW-0175">Coiled coil</keyword>
<feature type="domain" description="Rad50/SbcC-type AAA" evidence="5">
    <location>
        <begin position="5"/>
        <end position="224"/>
    </location>
</feature>
<evidence type="ECO:0000313" key="6">
    <source>
        <dbReference type="EMBL" id="TDG76653.1"/>
    </source>
</evidence>
<evidence type="ECO:0000256" key="2">
    <source>
        <dbReference type="ARBA" id="ARBA00011322"/>
    </source>
</evidence>
<feature type="coiled-coil region" evidence="4">
    <location>
        <begin position="713"/>
        <end position="747"/>
    </location>
</feature>
<accession>A0A4R5NMX2</accession>
<evidence type="ECO:0000256" key="4">
    <source>
        <dbReference type="SAM" id="Coils"/>
    </source>
</evidence>
<evidence type="ECO:0000313" key="7">
    <source>
        <dbReference type="Proteomes" id="UP000294854"/>
    </source>
</evidence>
<dbReference type="Pfam" id="PF13476">
    <property type="entry name" value="AAA_23"/>
    <property type="match status" value="1"/>
</dbReference>
<dbReference type="InterPro" id="IPR027417">
    <property type="entry name" value="P-loop_NTPase"/>
</dbReference>
<dbReference type="Gene3D" id="3.40.50.300">
    <property type="entry name" value="P-loop containing nucleotide triphosphate hydrolases"/>
    <property type="match status" value="2"/>
</dbReference>
<feature type="coiled-coil region" evidence="4">
    <location>
        <begin position="827"/>
        <end position="858"/>
    </location>
</feature>
<evidence type="ECO:0000256" key="3">
    <source>
        <dbReference type="ARBA" id="ARBA00013368"/>
    </source>
</evidence>
<dbReference type="Proteomes" id="UP000294854">
    <property type="component" value="Unassembled WGS sequence"/>
</dbReference>
<feature type="coiled-coil region" evidence="4">
    <location>
        <begin position="636"/>
        <end position="670"/>
    </location>
</feature>
<sequence>MKPQKLDIHFFGPYRDQHVDFKVFKDFPVFLISGKTGAGKTTLFDAMCFALFGETSGKERDGKQMRADFATMTDETSVSFTFTHEGKTYVIERKPDQLIAKKNGSGVTDRPAKVELTVFKGGEELNQLTKINTVNDYIRNLLQLSASQFKQIILIPQGKFREFLTASSGDKEVILRDLFGTELFENWAEELKNLLADKKTTNADIEQQLGTYQSQLKWTDENKQQAQESQLPTDVLKLMAEQQTSSQTDLVQQRAAVKAAETKVTSLQKELTEGQKLTEQIQQLAQLAEAQTKLDVQSAHINEVNAQIEDLRWAQSLRGHAENWQQGREELVALRSQLTRSQEKQQQTAELLKKAQQDQANLTVRQPEMDAVTKQIGQLEAVRDHYDSLAKTDAQLAQAKVDLTSLTSQKATLNEKLVTEQTQLTALETAIGKESGLLKQQADLKLKQQQLINLKHRIEVRDGLEAKLQMTLEQVGSAKAAVTLSQTQNDERKTQYDTINQKWLAEEISRLSAQLTPGAPCPVCGSTDHPVPAPTATIDVSEVQVKNAKAEFDESTRQLGLRQQEWQALEATAKEQRQQLNDAAIALNDQNKSNTTDKAQVGEEISQVESDQTVLKTELGKISKSKETSITSKSLLTELQSQLDSCDQQLNDANLRQAQLQTRKIELTKQLPADLVTVDAYQTKLSELRTSRTQFDTDLKAANATVEKQQVALTQLAADVKNVTSQLEKQEKTNASLEQELKAATVEKLHSDDIGLLLQLIQELDDLATLKAEVDHFSEKQSEIKGQIRQAKEAVGNQKQPDLALLTKQLAAIKETSEGAQQAYYHLEQMIEANQELVEKMQALMNQQRTQLEQLNKLAELSEVVNGNGSQRLSLERYVLQTYLQRVLFTANARLTSLTNGRYRFELATEPESGRGKTGLGINIYDDNVGKQRSVNTLSGGESFIAALALALGLAEVIQNQSGGIKIEALFIDEGFGSLDEDALERAMETLQSMESNSRMIGIISHVKELQDQIPGQLMVTPSGNGESTVSYQTEF</sequence>
<evidence type="ECO:0000256" key="1">
    <source>
        <dbReference type="ARBA" id="ARBA00006930"/>
    </source>
</evidence>
<dbReference type="GO" id="GO:0006302">
    <property type="term" value="P:double-strand break repair"/>
    <property type="evidence" value="ECO:0007669"/>
    <property type="project" value="InterPro"/>
</dbReference>
<comment type="caution">
    <text evidence="6">The sequence shown here is derived from an EMBL/GenBank/DDBJ whole genome shotgun (WGS) entry which is preliminary data.</text>
</comment>
<dbReference type="AlphaFoldDB" id="A0A4R5NMX2"/>
<dbReference type="OrthoDB" id="9795626at2"/>
<evidence type="ECO:0000259" key="5">
    <source>
        <dbReference type="Pfam" id="PF13476"/>
    </source>
</evidence>
<dbReference type="InterPro" id="IPR038729">
    <property type="entry name" value="Rad50/SbcC_AAA"/>
</dbReference>
<feature type="coiled-coil region" evidence="4">
    <location>
        <begin position="538"/>
        <end position="590"/>
    </location>
</feature>
<dbReference type="EMBL" id="PUFO01000060">
    <property type="protein sequence ID" value="TDG76653.1"/>
    <property type="molecule type" value="Genomic_DNA"/>
</dbReference>
<reference evidence="6 7" key="1">
    <citation type="journal article" date="2019" name="Appl. Microbiol. Biotechnol.">
        <title>Uncovering carbohydrate metabolism through a genotype-phenotype association study of 56 lactic acid bacteria genomes.</title>
        <authorList>
            <person name="Buron-Moles G."/>
            <person name="Chailyan A."/>
            <person name="Dolejs I."/>
            <person name="Forster J."/>
            <person name="Miks M.H."/>
        </authorList>
    </citation>
    <scope>NUCLEOTIDE SEQUENCE [LARGE SCALE GENOMIC DNA]</scope>
    <source>
        <strain evidence="6 7">ATCC 49373</strain>
    </source>
</reference>
<dbReference type="GO" id="GO:0016887">
    <property type="term" value="F:ATP hydrolysis activity"/>
    <property type="evidence" value="ECO:0007669"/>
    <property type="project" value="InterPro"/>
</dbReference>
<dbReference type="PANTHER" id="PTHR32114">
    <property type="entry name" value="ABC TRANSPORTER ABCH.3"/>
    <property type="match status" value="1"/>
</dbReference>
<organism evidence="6 7">
    <name type="scientific">Secundilactobacillus malefermentans</name>
    <dbReference type="NCBI Taxonomy" id="176292"/>
    <lineage>
        <taxon>Bacteria</taxon>
        <taxon>Bacillati</taxon>
        <taxon>Bacillota</taxon>
        <taxon>Bacilli</taxon>
        <taxon>Lactobacillales</taxon>
        <taxon>Lactobacillaceae</taxon>
        <taxon>Secundilactobacillus</taxon>
    </lineage>
</organism>
<dbReference type="RefSeq" id="WP_010619304.1">
    <property type="nucleotide sequence ID" value="NZ_PUFO01000060.1"/>
</dbReference>
<keyword evidence="7" id="KW-1185">Reference proteome</keyword>
<comment type="subunit">
    <text evidence="2">Heterodimer of SbcC and SbcD.</text>
</comment>
<dbReference type="Pfam" id="PF13558">
    <property type="entry name" value="SbcC_Walker_B"/>
    <property type="match status" value="1"/>
</dbReference>
<name>A0A4R5NMX2_9LACO</name>
<dbReference type="PANTHER" id="PTHR32114:SF2">
    <property type="entry name" value="ABC TRANSPORTER ABCH.3"/>
    <property type="match status" value="1"/>
</dbReference>
<protein>
    <recommendedName>
        <fullName evidence="3">Nuclease SbcCD subunit C</fullName>
    </recommendedName>
</protein>
<dbReference type="SUPFAM" id="SSF52540">
    <property type="entry name" value="P-loop containing nucleoside triphosphate hydrolases"/>
    <property type="match status" value="2"/>
</dbReference>